<evidence type="ECO:0000313" key="3">
    <source>
        <dbReference type="Proteomes" id="UP000198280"/>
    </source>
</evidence>
<proteinExistence type="predicted"/>
<evidence type="ECO:0000256" key="1">
    <source>
        <dbReference type="SAM" id="Phobius"/>
    </source>
</evidence>
<dbReference type="AlphaFoldDB" id="A0A239LMM9"/>
<dbReference type="InterPro" id="IPR055338">
    <property type="entry name" value="YqfX-like"/>
</dbReference>
<keyword evidence="1" id="KW-0812">Transmembrane</keyword>
<accession>A0A239LMM9</accession>
<keyword evidence="1" id="KW-0472">Membrane</keyword>
<keyword evidence="3" id="KW-1185">Reference proteome</keyword>
<dbReference type="RefSeq" id="WP_179280029.1">
    <property type="nucleotide sequence ID" value="NZ_FZOF01000020.1"/>
</dbReference>
<feature type="transmembrane region" description="Helical" evidence="1">
    <location>
        <begin position="28"/>
        <end position="54"/>
    </location>
</feature>
<dbReference type="EMBL" id="FZOF01000020">
    <property type="protein sequence ID" value="SNT31118.1"/>
    <property type="molecule type" value="Genomic_DNA"/>
</dbReference>
<dbReference type="PANTHER" id="PTHR40040">
    <property type="entry name" value="SMALL HYDROPHOBIC PROTEIN-RELATED"/>
    <property type="match status" value="1"/>
</dbReference>
<name>A0A239LMM9_9ACTN</name>
<dbReference type="Proteomes" id="UP000198280">
    <property type="component" value="Unassembled WGS sequence"/>
</dbReference>
<protein>
    <recommendedName>
        <fullName evidence="4">DUF4190 domain-containing protein</fullName>
    </recommendedName>
</protein>
<dbReference type="PANTHER" id="PTHR40040:SF1">
    <property type="entry name" value="MEMBRANE PROTEIN"/>
    <property type="match status" value="1"/>
</dbReference>
<keyword evidence="1" id="KW-1133">Transmembrane helix</keyword>
<organism evidence="2 3">
    <name type="scientific">Actinacidiphila glaucinigra</name>
    <dbReference type="NCBI Taxonomy" id="235986"/>
    <lineage>
        <taxon>Bacteria</taxon>
        <taxon>Bacillati</taxon>
        <taxon>Actinomycetota</taxon>
        <taxon>Actinomycetes</taxon>
        <taxon>Kitasatosporales</taxon>
        <taxon>Streptomycetaceae</taxon>
        <taxon>Actinacidiphila</taxon>
    </lineage>
</organism>
<feature type="transmembrane region" description="Helical" evidence="1">
    <location>
        <begin position="66"/>
        <end position="88"/>
    </location>
</feature>
<sequence>MDSYVPARDRELRARQARSGSDGSDGMAVASFALGLVGLLAFNIVLGPFALILGGMALVRGTERPVRAIAGLVLGAADLMVLVVLITMNKGFIWPFGF</sequence>
<evidence type="ECO:0008006" key="4">
    <source>
        <dbReference type="Google" id="ProtNLM"/>
    </source>
</evidence>
<gene>
    <name evidence="2" type="ORF">SAMN05216252_12080</name>
</gene>
<reference evidence="2 3" key="1">
    <citation type="submission" date="2017-06" db="EMBL/GenBank/DDBJ databases">
        <authorList>
            <person name="Kim H.J."/>
            <person name="Triplett B.A."/>
        </authorList>
    </citation>
    <scope>NUCLEOTIDE SEQUENCE [LARGE SCALE GENOMIC DNA]</scope>
    <source>
        <strain evidence="2 3">CGMCC 4.1858</strain>
    </source>
</reference>
<evidence type="ECO:0000313" key="2">
    <source>
        <dbReference type="EMBL" id="SNT31118.1"/>
    </source>
</evidence>